<dbReference type="Proteomes" id="UP000286773">
    <property type="component" value="Unassembled WGS sequence"/>
</dbReference>
<feature type="domain" description="HAMP" evidence="14">
    <location>
        <begin position="216"/>
        <end position="270"/>
    </location>
</feature>
<feature type="domain" description="Histidine kinase" evidence="13">
    <location>
        <begin position="278"/>
        <end position="495"/>
    </location>
</feature>
<dbReference type="Pfam" id="PF00672">
    <property type="entry name" value="HAMP"/>
    <property type="match status" value="1"/>
</dbReference>
<evidence type="ECO:0000256" key="6">
    <source>
        <dbReference type="ARBA" id="ARBA00022679"/>
    </source>
</evidence>
<dbReference type="CDD" id="cd06225">
    <property type="entry name" value="HAMP"/>
    <property type="match status" value="1"/>
</dbReference>
<dbReference type="InterPro" id="IPR050398">
    <property type="entry name" value="HssS/ArlS-like"/>
</dbReference>
<evidence type="ECO:0000313" key="16">
    <source>
        <dbReference type="Proteomes" id="UP000286773"/>
    </source>
</evidence>
<dbReference type="PROSITE" id="PS50109">
    <property type="entry name" value="HIS_KIN"/>
    <property type="match status" value="1"/>
</dbReference>
<dbReference type="InterPro" id="IPR041610">
    <property type="entry name" value="ArlS_N"/>
</dbReference>
<dbReference type="EMBL" id="NGKC01000006">
    <property type="protein sequence ID" value="RSU12153.1"/>
    <property type="molecule type" value="Genomic_DNA"/>
</dbReference>
<feature type="transmembrane region" description="Helical" evidence="12">
    <location>
        <begin position="21"/>
        <end position="41"/>
    </location>
</feature>
<dbReference type="InterPro" id="IPR005467">
    <property type="entry name" value="His_kinase_dom"/>
</dbReference>
<evidence type="ECO:0000259" key="13">
    <source>
        <dbReference type="PROSITE" id="PS50109"/>
    </source>
</evidence>
<dbReference type="CDD" id="cd00082">
    <property type="entry name" value="HisKA"/>
    <property type="match status" value="1"/>
</dbReference>
<dbReference type="InterPro" id="IPR003661">
    <property type="entry name" value="HisK_dim/P_dom"/>
</dbReference>
<reference evidence="15 16" key="1">
    <citation type="submission" date="2017-05" db="EMBL/GenBank/DDBJ databases">
        <title>Vagococcus spp. assemblies.</title>
        <authorList>
            <person name="Gulvik C.A."/>
        </authorList>
    </citation>
    <scope>NUCLEOTIDE SEQUENCE [LARGE SCALE GENOMIC DNA]</scope>
    <source>
        <strain evidence="15 16">LMG 24798</strain>
    </source>
</reference>
<dbReference type="Gene3D" id="1.10.287.130">
    <property type="match status" value="1"/>
</dbReference>
<keyword evidence="7 12" id="KW-0812">Transmembrane</keyword>
<dbReference type="EC" id="2.7.13.3" evidence="3"/>
<keyword evidence="16" id="KW-1185">Reference proteome</keyword>
<keyword evidence="6" id="KW-0808">Transferase</keyword>
<comment type="subcellular location">
    <subcellularLocation>
        <location evidence="2">Membrane</location>
        <topology evidence="2">Multi-pass membrane protein</topology>
    </subcellularLocation>
</comment>
<dbReference type="Pfam" id="PF02518">
    <property type="entry name" value="HATPase_c"/>
    <property type="match status" value="1"/>
</dbReference>
<evidence type="ECO:0000256" key="11">
    <source>
        <dbReference type="ARBA" id="ARBA00023136"/>
    </source>
</evidence>
<evidence type="ECO:0000313" key="15">
    <source>
        <dbReference type="EMBL" id="RSU12153.1"/>
    </source>
</evidence>
<dbReference type="SMART" id="SM00388">
    <property type="entry name" value="HisKA"/>
    <property type="match status" value="1"/>
</dbReference>
<dbReference type="SUPFAM" id="SSF158472">
    <property type="entry name" value="HAMP domain-like"/>
    <property type="match status" value="1"/>
</dbReference>
<evidence type="ECO:0000256" key="1">
    <source>
        <dbReference type="ARBA" id="ARBA00000085"/>
    </source>
</evidence>
<evidence type="ECO:0000256" key="7">
    <source>
        <dbReference type="ARBA" id="ARBA00022692"/>
    </source>
</evidence>
<keyword evidence="9 12" id="KW-1133">Transmembrane helix</keyword>
<name>A0A430AVS1_9ENTE</name>
<feature type="transmembrane region" description="Helical" evidence="12">
    <location>
        <begin position="192"/>
        <end position="214"/>
    </location>
</feature>
<dbReference type="RefSeq" id="WP_126813602.1">
    <property type="nucleotide sequence ID" value="NZ_NGKC01000006.1"/>
</dbReference>
<dbReference type="InterPro" id="IPR003660">
    <property type="entry name" value="HAMP_dom"/>
</dbReference>
<dbReference type="Gene3D" id="6.10.340.10">
    <property type="match status" value="1"/>
</dbReference>
<keyword evidence="11 12" id="KW-0472">Membrane</keyword>
<keyword evidence="10" id="KW-0902">Two-component regulatory system</keyword>
<proteinExistence type="predicted"/>
<dbReference type="InterPro" id="IPR036097">
    <property type="entry name" value="HisK_dim/P_sf"/>
</dbReference>
<keyword evidence="5" id="KW-0597">Phosphoprotein</keyword>
<dbReference type="SMART" id="SM00304">
    <property type="entry name" value="HAMP"/>
    <property type="match status" value="1"/>
</dbReference>
<dbReference type="AlphaFoldDB" id="A0A430AVS1"/>
<dbReference type="FunFam" id="3.30.565.10:FF:000006">
    <property type="entry name" value="Sensor histidine kinase WalK"/>
    <property type="match status" value="1"/>
</dbReference>
<evidence type="ECO:0000259" key="14">
    <source>
        <dbReference type="PROSITE" id="PS50885"/>
    </source>
</evidence>
<accession>A0A430AVS1</accession>
<keyword evidence="8 15" id="KW-0418">Kinase</keyword>
<evidence type="ECO:0000256" key="9">
    <source>
        <dbReference type="ARBA" id="ARBA00022989"/>
    </source>
</evidence>
<evidence type="ECO:0000256" key="2">
    <source>
        <dbReference type="ARBA" id="ARBA00004141"/>
    </source>
</evidence>
<dbReference type="Pfam" id="PF00512">
    <property type="entry name" value="HisKA"/>
    <property type="match status" value="1"/>
</dbReference>
<evidence type="ECO:0000256" key="5">
    <source>
        <dbReference type="ARBA" id="ARBA00022553"/>
    </source>
</evidence>
<dbReference type="Pfam" id="PF18719">
    <property type="entry name" value="ArlS_N"/>
    <property type="match status" value="1"/>
</dbReference>
<gene>
    <name evidence="15" type="ORF">CBF27_06945</name>
</gene>
<dbReference type="OrthoDB" id="9786919at2"/>
<comment type="caution">
    <text evidence="15">The sequence shown here is derived from an EMBL/GenBank/DDBJ whole genome shotgun (WGS) entry which is preliminary data.</text>
</comment>
<protein>
    <recommendedName>
        <fullName evidence="4">Signal transduction histidine-protein kinase ArlS</fullName>
        <ecNumber evidence="3">2.7.13.3</ecNumber>
    </recommendedName>
</protein>
<evidence type="ECO:0000256" key="3">
    <source>
        <dbReference type="ARBA" id="ARBA00012438"/>
    </source>
</evidence>
<dbReference type="SUPFAM" id="SSF55874">
    <property type="entry name" value="ATPase domain of HSP90 chaperone/DNA topoisomerase II/histidine kinase"/>
    <property type="match status" value="1"/>
</dbReference>
<evidence type="ECO:0000256" key="10">
    <source>
        <dbReference type="ARBA" id="ARBA00023012"/>
    </source>
</evidence>
<dbReference type="InterPro" id="IPR003594">
    <property type="entry name" value="HATPase_dom"/>
</dbReference>
<dbReference type="PANTHER" id="PTHR45528">
    <property type="entry name" value="SENSOR HISTIDINE KINASE CPXA"/>
    <property type="match status" value="1"/>
</dbReference>
<evidence type="ECO:0000256" key="12">
    <source>
        <dbReference type="SAM" id="Phobius"/>
    </source>
</evidence>
<dbReference type="Gene3D" id="3.30.565.10">
    <property type="entry name" value="Histidine kinase-like ATPase, C-terminal domain"/>
    <property type="match status" value="1"/>
</dbReference>
<dbReference type="InterPro" id="IPR004358">
    <property type="entry name" value="Sig_transdc_His_kin-like_C"/>
</dbReference>
<dbReference type="PROSITE" id="PS50885">
    <property type="entry name" value="HAMP"/>
    <property type="match status" value="1"/>
</dbReference>
<evidence type="ECO:0000256" key="4">
    <source>
        <dbReference type="ARBA" id="ARBA00015735"/>
    </source>
</evidence>
<dbReference type="GO" id="GO:0000155">
    <property type="term" value="F:phosphorelay sensor kinase activity"/>
    <property type="evidence" value="ECO:0007669"/>
    <property type="project" value="InterPro"/>
</dbReference>
<evidence type="ECO:0000256" key="8">
    <source>
        <dbReference type="ARBA" id="ARBA00022777"/>
    </source>
</evidence>
<dbReference type="InterPro" id="IPR036890">
    <property type="entry name" value="HATPase_C_sf"/>
</dbReference>
<organism evidence="15 16">
    <name type="scientific">Vagococcus acidifermentans</name>
    <dbReference type="NCBI Taxonomy" id="564710"/>
    <lineage>
        <taxon>Bacteria</taxon>
        <taxon>Bacillati</taxon>
        <taxon>Bacillota</taxon>
        <taxon>Bacilli</taxon>
        <taxon>Lactobacillales</taxon>
        <taxon>Enterococcaceae</taxon>
        <taxon>Vagococcus</taxon>
    </lineage>
</organism>
<sequence length="504" mass="57982">MSKKNQAKRIHWQSITVKWTVLSSAVIFILFTALSLIIYYTSSNLLVREERENFSEIMTQIQERLEMSDRELTISNSIRLLKNTVSGNKPGSYPQVPLEANAIRLDSFISELSQKDLTVKLYNTKEEMIFETRGITLPFTGKDNVKISVQSFDGYAGFVQVLPVYSDTEDELVGYVQGFYELTSYYDIRRDLFRLLLVFEIIGLVVSLLLGFLLSTYFTKPMKKIVKTLDSVKGDPLTNERVTTLKGEDEFSDLAESFNDMLDKMQLFVEQQKEFVEDVSHELRTPVAVIEGHLNLLNRWGKDDPEVLEESLQASLQEISRMKKLVQEMLDLSRAEQVEFQHRNESCNAKEVLNQNVNNFRMLHPEFYFILDDDLPDTLRVKMYRNHFEQVLIILMDNAVKYSRDRKEVSISASHVLNRLDIIIQDFGEGISEENQKKIFNRFYRVDKARARNTGGNGLGLSIAQQLVESYNGRISVKSVEGQGSSFRVVLPTVADVSKDEHLL</sequence>
<dbReference type="FunFam" id="1.10.287.130:FF:000001">
    <property type="entry name" value="Two-component sensor histidine kinase"/>
    <property type="match status" value="1"/>
</dbReference>
<dbReference type="GO" id="GO:0016020">
    <property type="term" value="C:membrane"/>
    <property type="evidence" value="ECO:0007669"/>
    <property type="project" value="UniProtKB-SubCell"/>
</dbReference>
<dbReference type="PANTHER" id="PTHR45528:SF12">
    <property type="entry name" value="SENSOR HISTIDINE KINASE ARSS"/>
    <property type="match status" value="1"/>
</dbReference>
<dbReference type="SUPFAM" id="SSF47384">
    <property type="entry name" value="Homodimeric domain of signal transducing histidine kinase"/>
    <property type="match status" value="1"/>
</dbReference>
<comment type="catalytic activity">
    <reaction evidence="1">
        <text>ATP + protein L-histidine = ADP + protein N-phospho-L-histidine.</text>
        <dbReference type="EC" id="2.7.13.3"/>
    </reaction>
</comment>
<dbReference type="SMART" id="SM00387">
    <property type="entry name" value="HATPase_c"/>
    <property type="match status" value="1"/>
</dbReference>
<dbReference type="PRINTS" id="PR00344">
    <property type="entry name" value="BCTRLSENSOR"/>
</dbReference>